<organism evidence="1 2">
    <name type="scientific">Acidisarcina polymorpha</name>
    <dbReference type="NCBI Taxonomy" id="2211140"/>
    <lineage>
        <taxon>Bacteria</taxon>
        <taxon>Pseudomonadati</taxon>
        <taxon>Acidobacteriota</taxon>
        <taxon>Terriglobia</taxon>
        <taxon>Terriglobales</taxon>
        <taxon>Acidobacteriaceae</taxon>
        <taxon>Acidisarcina</taxon>
    </lineage>
</organism>
<accession>A0A2Z5G478</accession>
<protein>
    <submittedName>
        <fullName evidence="1">Uncharacterized protein</fullName>
    </submittedName>
</protein>
<sequence>MFTQQFYCSPLIYLPSDPSELRSLEDQRTVIRELAATHQLAVSGR</sequence>
<reference evidence="1 2" key="1">
    <citation type="journal article" date="2018" name="Front. Microbiol.">
        <title>Hydrolytic Capabilities as a Key to Environmental Success: Chitinolytic and Cellulolytic Acidobacteria From Acidic Sub-arctic Soils and Boreal Peatlands.</title>
        <authorList>
            <person name="Belova S.E."/>
            <person name="Ravin N.V."/>
            <person name="Pankratov T.A."/>
            <person name="Rakitin A.L."/>
            <person name="Ivanova A.A."/>
            <person name="Beletsky A.V."/>
            <person name="Mardanov A.V."/>
            <person name="Sinninghe Damste J.S."/>
            <person name="Dedysh S.N."/>
        </authorList>
    </citation>
    <scope>NUCLEOTIDE SEQUENCE [LARGE SCALE GENOMIC DNA]</scope>
    <source>
        <strain evidence="1 2">SBC82</strain>
    </source>
</reference>
<evidence type="ECO:0000313" key="1">
    <source>
        <dbReference type="EMBL" id="AXC13881.1"/>
    </source>
</evidence>
<dbReference type="KEGG" id="abas:ACPOL_4609"/>
<gene>
    <name evidence="1" type="ORF">ACPOL_4609</name>
</gene>
<dbReference type="AlphaFoldDB" id="A0A2Z5G478"/>
<proteinExistence type="predicted"/>
<keyword evidence="2" id="KW-1185">Reference proteome</keyword>
<name>A0A2Z5G478_9BACT</name>
<evidence type="ECO:0000313" key="2">
    <source>
        <dbReference type="Proteomes" id="UP000253606"/>
    </source>
</evidence>
<dbReference type="Proteomes" id="UP000253606">
    <property type="component" value="Chromosome"/>
</dbReference>
<dbReference type="EMBL" id="CP030840">
    <property type="protein sequence ID" value="AXC13881.1"/>
    <property type="molecule type" value="Genomic_DNA"/>
</dbReference>